<comment type="subcellular location">
    <subcellularLocation>
        <location evidence="6">Cytoplasm</location>
    </subcellularLocation>
</comment>
<dbReference type="RefSeq" id="WP_047791109.1">
    <property type="nucleotide sequence ID" value="NZ_CP011856.1"/>
</dbReference>
<feature type="domain" description="Tetrapyrrole methylase" evidence="7">
    <location>
        <begin position="12"/>
        <end position="213"/>
    </location>
</feature>
<comment type="similarity">
    <text evidence="6">Belongs to the methyltransferase superfamily. RsmI family.</text>
</comment>
<dbReference type="InterPro" id="IPR008189">
    <property type="entry name" value="rRNA_ssu_MeTfrase_I"/>
</dbReference>
<dbReference type="PROSITE" id="PS01296">
    <property type="entry name" value="RSMI"/>
    <property type="match status" value="1"/>
</dbReference>
<proteinExistence type="inferred from homology"/>
<evidence type="ECO:0000256" key="1">
    <source>
        <dbReference type="ARBA" id="ARBA00022490"/>
    </source>
</evidence>
<dbReference type="InterPro" id="IPR014777">
    <property type="entry name" value="4pyrrole_Mease_sub1"/>
</dbReference>
<evidence type="ECO:0000256" key="2">
    <source>
        <dbReference type="ARBA" id="ARBA00022552"/>
    </source>
</evidence>
<dbReference type="PANTHER" id="PTHR46111">
    <property type="entry name" value="RIBOSOMAL RNA SMALL SUBUNIT METHYLTRANSFERASE I"/>
    <property type="match status" value="1"/>
</dbReference>
<dbReference type="InterPro" id="IPR014776">
    <property type="entry name" value="4pyrrole_Mease_sub2"/>
</dbReference>
<dbReference type="PATRIC" id="fig|743698.3.peg.258"/>
<comment type="function">
    <text evidence="6">Catalyzes the 2'-O-methylation of the ribose of cytidine 1402 (C1402) in 16S rRNA.</text>
</comment>
<dbReference type="FunFam" id="3.30.950.10:FF:000002">
    <property type="entry name" value="Ribosomal RNA small subunit methyltransferase I"/>
    <property type="match status" value="1"/>
</dbReference>
<evidence type="ECO:0000259" key="7">
    <source>
        <dbReference type="Pfam" id="PF00590"/>
    </source>
</evidence>
<evidence type="ECO:0000313" key="8">
    <source>
        <dbReference type="EMBL" id="AKM53840.1"/>
    </source>
</evidence>
<keyword evidence="4 6" id="KW-0808">Transferase</keyword>
<name>A0A0H3XHM6_9MOLU</name>
<dbReference type="EC" id="2.1.1.198" evidence="6"/>
<sequence>MKQYSFKSNNPKLYLIATPIGNLQEFSPRAIAILQNEVGKIYCEDTRNTIKLLNHFNIKKKLISLNKDNEKTRYQELLHSIDQRESIALVSDAGYPLISDPGYYFVNHLMYELNYDIVPVNGSSAFLSALISSGLDPRHFLFYGFLSHQKNKKQGELESLQQVPYPIIFYESPHRLIETLQLLLTIFNDRQVCVAKEITKIHEQFYRGKISDIIEEIMKDDNYQFGEYTIVIAGNIENLAEVSLSDDQLISEVSTLIKEQNYKAKQAIDIVANKYHISKNILYNKYHKKD</sequence>
<dbReference type="InterPro" id="IPR000878">
    <property type="entry name" value="4pyrrol_Mease"/>
</dbReference>
<keyword evidence="5 6" id="KW-0949">S-adenosyl-L-methionine</keyword>
<keyword evidence="1 6" id="KW-0963">Cytoplasm</keyword>
<dbReference type="NCBIfam" id="TIGR00096">
    <property type="entry name" value="16S rRNA (cytidine(1402)-2'-O)-methyltransferase"/>
    <property type="match status" value="1"/>
</dbReference>
<dbReference type="InterPro" id="IPR035996">
    <property type="entry name" value="4pyrrol_Methylase_sf"/>
</dbReference>
<dbReference type="SUPFAM" id="SSF53790">
    <property type="entry name" value="Tetrapyrrole methylase"/>
    <property type="match status" value="1"/>
</dbReference>
<keyword evidence="3 6" id="KW-0489">Methyltransferase</keyword>
<dbReference type="PANTHER" id="PTHR46111:SF1">
    <property type="entry name" value="RIBOSOMAL RNA SMALL SUBUNIT METHYLTRANSFERASE I"/>
    <property type="match status" value="1"/>
</dbReference>
<reference evidence="8 9" key="1">
    <citation type="journal article" date="2015" name="Genome Biol. Evol.">
        <title>Found and Lost: The Fates of Horizontally Acquired Genes in Arthropod-Symbiotic Spiroplasma.</title>
        <authorList>
            <person name="Lo W.S."/>
            <person name="Gasparich G.E."/>
            <person name="Kuo C.H."/>
        </authorList>
    </citation>
    <scope>NUCLEOTIDE SEQUENCE [LARGE SCALE GENOMIC DNA]</scope>
    <source>
        <strain evidence="9">TDA-040725-5</strain>
    </source>
</reference>
<dbReference type="CDD" id="cd11648">
    <property type="entry name" value="RsmI"/>
    <property type="match status" value="1"/>
</dbReference>
<dbReference type="Proteomes" id="UP000035661">
    <property type="component" value="Chromosome"/>
</dbReference>
<dbReference type="KEGG" id="seri:SERIO_v1c02560"/>
<reference evidence="9" key="2">
    <citation type="submission" date="2015-06" db="EMBL/GenBank/DDBJ databases">
        <title>Complete genome sequence of Spiroplasma eriocheiris TDA-040725-5 (DSM 21848).</title>
        <authorList>
            <person name="Lo W.-S."/>
            <person name="Kuo C.-H."/>
        </authorList>
    </citation>
    <scope>NUCLEOTIDE SEQUENCE [LARGE SCALE GENOMIC DNA]</scope>
    <source>
        <strain evidence="9">TDA-040725-5</strain>
    </source>
</reference>
<dbReference type="GO" id="GO:0005737">
    <property type="term" value="C:cytoplasm"/>
    <property type="evidence" value="ECO:0007669"/>
    <property type="project" value="UniProtKB-SubCell"/>
</dbReference>
<evidence type="ECO:0000313" key="9">
    <source>
        <dbReference type="Proteomes" id="UP000035661"/>
    </source>
</evidence>
<keyword evidence="9" id="KW-1185">Reference proteome</keyword>
<dbReference type="STRING" id="315358.SERIO_v1c02560"/>
<gene>
    <name evidence="8" type="primary">yabC</name>
    <name evidence="6" type="synonym">rsmI</name>
    <name evidence="8" type="ORF">SERIO_v1c02560</name>
</gene>
<evidence type="ECO:0000256" key="6">
    <source>
        <dbReference type="HAMAP-Rule" id="MF_01877"/>
    </source>
</evidence>
<evidence type="ECO:0000256" key="4">
    <source>
        <dbReference type="ARBA" id="ARBA00022679"/>
    </source>
</evidence>
<dbReference type="Gene3D" id="3.40.1010.10">
    <property type="entry name" value="Cobalt-precorrin-4 Transmethylase, Domain 1"/>
    <property type="match status" value="1"/>
</dbReference>
<dbReference type="EMBL" id="CP011856">
    <property type="protein sequence ID" value="AKM53840.1"/>
    <property type="molecule type" value="Genomic_DNA"/>
</dbReference>
<keyword evidence="2 6" id="KW-0698">rRNA processing</keyword>
<comment type="catalytic activity">
    <reaction evidence="6">
        <text>cytidine(1402) in 16S rRNA + S-adenosyl-L-methionine = 2'-O-methylcytidine(1402) in 16S rRNA + S-adenosyl-L-homocysteine + H(+)</text>
        <dbReference type="Rhea" id="RHEA:42924"/>
        <dbReference type="Rhea" id="RHEA-COMP:10285"/>
        <dbReference type="Rhea" id="RHEA-COMP:10286"/>
        <dbReference type="ChEBI" id="CHEBI:15378"/>
        <dbReference type="ChEBI" id="CHEBI:57856"/>
        <dbReference type="ChEBI" id="CHEBI:59789"/>
        <dbReference type="ChEBI" id="CHEBI:74495"/>
        <dbReference type="ChEBI" id="CHEBI:82748"/>
        <dbReference type="EC" id="2.1.1.198"/>
    </reaction>
</comment>
<dbReference type="HAMAP" id="MF_01877">
    <property type="entry name" value="16SrRNA_methyltr_I"/>
    <property type="match status" value="1"/>
</dbReference>
<accession>A0A0H3XHM6</accession>
<evidence type="ECO:0000256" key="3">
    <source>
        <dbReference type="ARBA" id="ARBA00022603"/>
    </source>
</evidence>
<evidence type="ECO:0000256" key="5">
    <source>
        <dbReference type="ARBA" id="ARBA00022691"/>
    </source>
</evidence>
<protein>
    <recommendedName>
        <fullName evidence="6">Ribosomal RNA small subunit methyltransferase I</fullName>
        <ecNumber evidence="6">2.1.1.198</ecNumber>
    </recommendedName>
    <alternativeName>
        <fullName evidence="6">16S rRNA 2'-O-ribose C1402 methyltransferase</fullName>
    </alternativeName>
    <alternativeName>
        <fullName evidence="6">rRNA (cytidine-2'-O-)-methyltransferase RsmI</fullName>
    </alternativeName>
</protein>
<organism evidence="8 9">
    <name type="scientific">Spiroplasma eriocheiris</name>
    <dbReference type="NCBI Taxonomy" id="315358"/>
    <lineage>
        <taxon>Bacteria</taxon>
        <taxon>Bacillati</taxon>
        <taxon>Mycoplasmatota</taxon>
        <taxon>Mollicutes</taxon>
        <taxon>Entomoplasmatales</taxon>
        <taxon>Spiroplasmataceae</taxon>
        <taxon>Spiroplasma</taxon>
    </lineage>
</organism>
<dbReference type="GO" id="GO:0070677">
    <property type="term" value="F:rRNA (cytosine-2'-O-)-methyltransferase activity"/>
    <property type="evidence" value="ECO:0007669"/>
    <property type="project" value="UniProtKB-UniRule"/>
</dbReference>
<dbReference type="Gene3D" id="3.30.950.10">
    <property type="entry name" value="Methyltransferase, Cobalt-precorrin-4 Transmethylase, Domain 2"/>
    <property type="match status" value="1"/>
</dbReference>
<dbReference type="Pfam" id="PF00590">
    <property type="entry name" value="TP_methylase"/>
    <property type="match status" value="1"/>
</dbReference>
<dbReference type="PIRSF" id="PIRSF005917">
    <property type="entry name" value="MTase_YraL"/>
    <property type="match status" value="1"/>
</dbReference>
<dbReference type="InterPro" id="IPR018063">
    <property type="entry name" value="SAM_MeTrfase_RsmI_CS"/>
</dbReference>
<dbReference type="AlphaFoldDB" id="A0A0H3XHM6"/>